<comment type="caution">
    <text evidence="2">The sequence shown here is derived from an EMBL/GenBank/DDBJ whole genome shotgun (WGS) entry which is preliminary data.</text>
</comment>
<dbReference type="Proteomes" id="UP000231198">
    <property type="component" value="Unassembled WGS sequence"/>
</dbReference>
<dbReference type="EMBL" id="PEZG01000080">
    <property type="protein sequence ID" value="PIS15427.1"/>
    <property type="molecule type" value="Genomic_DNA"/>
</dbReference>
<feature type="non-terminal residue" evidence="2">
    <location>
        <position position="97"/>
    </location>
</feature>
<feature type="non-terminal residue" evidence="2">
    <location>
        <position position="1"/>
    </location>
</feature>
<gene>
    <name evidence="2" type="ORF">COT62_03690</name>
</gene>
<reference evidence="3" key="1">
    <citation type="submission" date="2017-09" db="EMBL/GenBank/DDBJ databases">
        <title>Depth-based differentiation of microbial function through sediment-hosted aquifers and enrichment of novel symbionts in the deep terrestrial subsurface.</title>
        <authorList>
            <person name="Probst A.J."/>
            <person name="Ladd B."/>
            <person name="Jarett J.K."/>
            <person name="Geller-Mcgrath D.E."/>
            <person name="Sieber C.M.K."/>
            <person name="Emerson J.B."/>
            <person name="Anantharaman K."/>
            <person name="Thomas B.C."/>
            <person name="Malmstrom R."/>
            <person name="Stieglmeier M."/>
            <person name="Klingl A."/>
            <person name="Woyke T."/>
            <person name="Ryan C.M."/>
            <person name="Banfield J.F."/>
        </authorList>
    </citation>
    <scope>NUCLEOTIDE SEQUENCE [LARGE SCALE GENOMIC DNA]</scope>
</reference>
<evidence type="ECO:0000313" key="2">
    <source>
        <dbReference type="EMBL" id="PIS15427.1"/>
    </source>
</evidence>
<dbReference type="AlphaFoldDB" id="A0A2H0WS24"/>
<keyword evidence="1" id="KW-0472">Membrane</keyword>
<proteinExistence type="predicted"/>
<sequence>LKYMTINAAVWWDEADYLSLGKYFGLGLPQVAAPWRARAIPMVWGIFYWLGANEWFIRFIQTLVSITGVYLTYVIGKLFYNKWAGLLGATMLAVYFE</sequence>
<protein>
    <submittedName>
        <fullName evidence="2">Uncharacterized protein</fullName>
    </submittedName>
</protein>
<feature type="transmembrane region" description="Helical" evidence="1">
    <location>
        <begin position="55"/>
        <end position="73"/>
    </location>
</feature>
<organism evidence="2 3">
    <name type="scientific">Candidatus Roizmanbacteria bacterium CG09_land_8_20_14_0_10_41_9</name>
    <dbReference type="NCBI Taxonomy" id="1974850"/>
    <lineage>
        <taxon>Bacteria</taxon>
        <taxon>Candidatus Roizmaniibacteriota</taxon>
    </lineage>
</organism>
<accession>A0A2H0WS24</accession>
<evidence type="ECO:0000313" key="3">
    <source>
        <dbReference type="Proteomes" id="UP000231198"/>
    </source>
</evidence>
<evidence type="ECO:0000256" key="1">
    <source>
        <dbReference type="SAM" id="Phobius"/>
    </source>
</evidence>
<keyword evidence="1" id="KW-0812">Transmembrane</keyword>
<name>A0A2H0WS24_9BACT</name>
<keyword evidence="1" id="KW-1133">Transmembrane helix</keyword>